<sequence length="487" mass="50108">MAAGSRTLKLTILGDVDNLRKSLTEANTTVEDSSTKLGDFSKKAGVAFAAAGVAAGLYAGKLLVDGVKSAIEDEAAQAKLATTLRNVTGATDDQIASTEAFILKTSLATGITDEQLRPSLERLTRATGDLKAAQDLQTLAIDVAAGSGKSLEAVSNAISKAYEGNSAGLAKLGVGLSAAELKTMTFDQVTQALSATFEGQATVQAETFAGKMDRLKVAFDEGKETVGSFVLDAITPMVSFMVDNVIPTLQTLAGEIGDNLKPTFEGISTFFTETFVPALSAMWSFIKDKLIPILKDVFKPVLDGIKTVFASIATLVEDNTGFFKLLGAGLTALLTVAKLVAPYIGGAFKLAFQGVALVIDGVSAGIHGVVAGINLAISAINALISAYNIVNNLVPGSKDLPKIPKLAKGGLVNANSPYIVGEVGPELFVPSGSGRIVPNNQLGGGGTVINLTVNGAIDSEGTARQIINTLNNSFFRGTGGAGAFVTA</sequence>
<gene>
    <name evidence="1" type="ORF">UFOVP1051_15</name>
</gene>
<reference evidence="1" key="1">
    <citation type="submission" date="2020-05" db="EMBL/GenBank/DDBJ databases">
        <authorList>
            <person name="Chiriac C."/>
            <person name="Salcher M."/>
            <person name="Ghai R."/>
            <person name="Kavagutti S V."/>
        </authorList>
    </citation>
    <scope>NUCLEOTIDE SEQUENCE</scope>
</reference>
<evidence type="ECO:0008006" key="2">
    <source>
        <dbReference type="Google" id="ProtNLM"/>
    </source>
</evidence>
<organism evidence="1">
    <name type="scientific">uncultured Caudovirales phage</name>
    <dbReference type="NCBI Taxonomy" id="2100421"/>
    <lineage>
        <taxon>Viruses</taxon>
        <taxon>Duplodnaviria</taxon>
        <taxon>Heunggongvirae</taxon>
        <taxon>Uroviricota</taxon>
        <taxon>Caudoviricetes</taxon>
        <taxon>Peduoviridae</taxon>
        <taxon>Maltschvirus</taxon>
        <taxon>Maltschvirus maltsch</taxon>
    </lineage>
</organism>
<dbReference type="EMBL" id="LR797003">
    <property type="protein sequence ID" value="CAB4180337.1"/>
    <property type="molecule type" value="Genomic_DNA"/>
</dbReference>
<name>A0A6J5QD60_9CAUD</name>
<proteinExistence type="predicted"/>
<protein>
    <recommendedName>
        <fullName evidence="2">Bacteriophage lambda, GpH, tail tape measure, C-terminal</fullName>
    </recommendedName>
</protein>
<accession>A0A6J5QD60</accession>
<evidence type="ECO:0000313" key="1">
    <source>
        <dbReference type="EMBL" id="CAB4180337.1"/>
    </source>
</evidence>